<sequence>MELLQIQVIYQAEEDRILVKFSFGESAAEGERQEIRAHLTRRLLLRLWPTTLQALATQVVLNKPEAAHASADIVQMEHQSSLQKMHEEGGFSNPYQACAEIFPRGEAALLIHSINFNIVAGASICLQFFPVGQEAFEITMPETLLHGFCSLLQAATKEAEWGLELLIPGSEHASAAPRVLN</sequence>
<keyword evidence="2" id="KW-1185">Reference proteome</keyword>
<evidence type="ECO:0000313" key="1">
    <source>
        <dbReference type="EMBL" id="GGC99174.1"/>
    </source>
</evidence>
<gene>
    <name evidence="1" type="ORF">GCM10011396_53390</name>
</gene>
<reference evidence="1" key="2">
    <citation type="submission" date="2020-09" db="EMBL/GenBank/DDBJ databases">
        <authorList>
            <person name="Sun Q."/>
            <person name="Zhou Y."/>
        </authorList>
    </citation>
    <scope>NUCLEOTIDE SEQUENCE</scope>
    <source>
        <strain evidence="1">CGMCC 1.10998</strain>
    </source>
</reference>
<reference evidence="1" key="1">
    <citation type="journal article" date="2014" name="Int. J. Syst. Evol. Microbiol.">
        <title>Complete genome sequence of Corynebacterium casei LMG S-19264T (=DSM 44701T), isolated from a smear-ripened cheese.</title>
        <authorList>
            <consortium name="US DOE Joint Genome Institute (JGI-PGF)"/>
            <person name="Walter F."/>
            <person name="Albersmeier A."/>
            <person name="Kalinowski J."/>
            <person name="Ruckert C."/>
        </authorList>
    </citation>
    <scope>NUCLEOTIDE SEQUENCE</scope>
    <source>
        <strain evidence="1">CGMCC 1.10998</strain>
    </source>
</reference>
<protein>
    <submittedName>
        <fullName evidence="1">Uncharacterized protein</fullName>
    </submittedName>
</protein>
<dbReference type="Proteomes" id="UP000637423">
    <property type="component" value="Unassembled WGS sequence"/>
</dbReference>
<accession>A0A916V244</accession>
<evidence type="ECO:0000313" key="2">
    <source>
        <dbReference type="Proteomes" id="UP000637423"/>
    </source>
</evidence>
<comment type="caution">
    <text evidence="1">The sequence shown here is derived from an EMBL/GenBank/DDBJ whole genome shotgun (WGS) entry which is preliminary data.</text>
</comment>
<organism evidence="1 2">
    <name type="scientific">Undibacterium terreum</name>
    <dbReference type="NCBI Taxonomy" id="1224302"/>
    <lineage>
        <taxon>Bacteria</taxon>
        <taxon>Pseudomonadati</taxon>
        <taxon>Pseudomonadota</taxon>
        <taxon>Betaproteobacteria</taxon>
        <taxon>Burkholderiales</taxon>
        <taxon>Oxalobacteraceae</taxon>
        <taxon>Undibacterium</taxon>
    </lineage>
</organism>
<name>A0A916V244_9BURK</name>
<proteinExistence type="predicted"/>
<dbReference type="AlphaFoldDB" id="A0A916V244"/>
<dbReference type="RefSeq" id="WP_188569217.1">
    <property type="nucleotide sequence ID" value="NZ_BMED01000008.1"/>
</dbReference>
<dbReference type="EMBL" id="BMED01000008">
    <property type="protein sequence ID" value="GGC99174.1"/>
    <property type="molecule type" value="Genomic_DNA"/>
</dbReference>